<accession>A0ABQ9E7I8</accession>
<name>A0ABQ9E7I8_TEGGR</name>
<reference evidence="3 4" key="1">
    <citation type="submission" date="2022-12" db="EMBL/GenBank/DDBJ databases">
        <title>Chromosome-level genome of Tegillarca granosa.</title>
        <authorList>
            <person name="Kim J."/>
        </authorList>
    </citation>
    <scope>NUCLEOTIDE SEQUENCE [LARGE SCALE GENOMIC DNA]</scope>
    <source>
        <strain evidence="3">Teg-2019</strain>
        <tissue evidence="3">Adductor muscle</tissue>
    </source>
</reference>
<dbReference type="EMBL" id="JARBDR010000921">
    <property type="protein sequence ID" value="KAJ8299278.1"/>
    <property type="molecule type" value="Genomic_DNA"/>
</dbReference>
<evidence type="ECO:0000313" key="4">
    <source>
        <dbReference type="Proteomes" id="UP001217089"/>
    </source>
</evidence>
<dbReference type="PANTHER" id="PTHR19303:SF73">
    <property type="entry name" value="PROTEIN PDC2"/>
    <property type="match status" value="1"/>
</dbReference>
<dbReference type="InterPro" id="IPR050863">
    <property type="entry name" value="CenT-Element_Derived"/>
</dbReference>
<dbReference type="InterPro" id="IPR009057">
    <property type="entry name" value="Homeodomain-like_sf"/>
</dbReference>
<protein>
    <recommendedName>
        <fullName evidence="2">HTH CENPB-type domain-containing protein</fullName>
    </recommendedName>
</protein>
<evidence type="ECO:0000256" key="1">
    <source>
        <dbReference type="ARBA" id="ARBA00023125"/>
    </source>
</evidence>
<dbReference type="InterPro" id="IPR006600">
    <property type="entry name" value="HTH_CenpB_DNA-bd_dom"/>
</dbReference>
<dbReference type="SUPFAM" id="SSF46689">
    <property type="entry name" value="Homeodomain-like"/>
    <property type="match status" value="1"/>
</dbReference>
<dbReference type="PROSITE" id="PS51253">
    <property type="entry name" value="HTH_CENPB"/>
    <property type="match status" value="1"/>
</dbReference>
<feature type="domain" description="HTH CENPB-type" evidence="2">
    <location>
        <begin position="23"/>
        <end position="95"/>
    </location>
</feature>
<proteinExistence type="predicted"/>
<comment type="caution">
    <text evidence="3">The sequence shown here is derived from an EMBL/GenBank/DDBJ whole genome shotgun (WGS) entry which is preliminary data.</text>
</comment>
<evidence type="ECO:0000259" key="2">
    <source>
        <dbReference type="PROSITE" id="PS51253"/>
    </source>
</evidence>
<dbReference type="SMART" id="SM00674">
    <property type="entry name" value="CENPB"/>
    <property type="match status" value="1"/>
</dbReference>
<keyword evidence="4" id="KW-1185">Reference proteome</keyword>
<sequence>MGQIAISDIIRAKSKLLNTDDTNVIRQRAGKHEKLEEALYMWFSEVRAQNAFITDQMLIEKAKVFGQDLNVDSDFSYSSGWLYKFKQRQNISQLIAHGESGTITFLKEAWNDVKQSTFVNCWRHTAILPHDDDADFDPEDEVPLRDLQR</sequence>
<gene>
    <name evidence="3" type="ORF">KUTeg_023338</name>
</gene>
<dbReference type="Pfam" id="PF03221">
    <property type="entry name" value="HTH_Tnp_Tc5"/>
    <property type="match status" value="1"/>
</dbReference>
<organism evidence="3 4">
    <name type="scientific">Tegillarca granosa</name>
    <name type="common">Malaysian cockle</name>
    <name type="synonym">Anadara granosa</name>
    <dbReference type="NCBI Taxonomy" id="220873"/>
    <lineage>
        <taxon>Eukaryota</taxon>
        <taxon>Metazoa</taxon>
        <taxon>Spiralia</taxon>
        <taxon>Lophotrochozoa</taxon>
        <taxon>Mollusca</taxon>
        <taxon>Bivalvia</taxon>
        <taxon>Autobranchia</taxon>
        <taxon>Pteriomorphia</taxon>
        <taxon>Arcoida</taxon>
        <taxon>Arcoidea</taxon>
        <taxon>Arcidae</taxon>
        <taxon>Tegillarca</taxon>
    </lineage>
</organism>
<dbReference type="Proteomes" id="UP001217089">
    <property type="component" value="Unassembled WGS sequence"/>
</dbReference>
<dbReference type="PANTHER" id="PTHR19303">
    <property type="entry name" value="TRANSPOSON"/>
    <property type="match status" value="1"/>
</dbReference>
<keyword evidence="1" id="KW-0238">DNA-binding</keyword>
<dbReference type="Gene3D" id="1.10.10.60">
    <property type="entry name" value="Homeodomain-like"/>
    <property type="match status" value="1"/>
</dbReference>
<evidence type="ECO:0000313" key="3">
    <source>
        <dbReference type="EMBL" id="KAJ8299278.1"/>
    </source>
</evidence>